<dbReference type="EMBL" id="OX465085">
    <property type="protein sequence ID" value="CAI9304370.1"/>
    <property type="molecule type" value="Genomic_DNA"/>
</dbReference>
<dbReference type="Proteomes" id="UP001177003">
    <property type="component" value="Chromosome 9"/>
</dbReference>
<accession>A0AA36A4I2</accession>
<protein>
    <submittedName>
        <fullName evidence="1">Uncharacterized protein</fullName>
    </submittedName>
</protein>
<name>A0AA36A4I2_LACSI</name>
<evidence type="ECO:0000313" key="1">
    <source>
        <dbReference type="EMBL" id="CAI9304370.1"/>
    </source>
</evidence>
<evidence type="ECO:0000313" key="2">
    <source>
        <dbReference type="Proteomes" id="UP001177003"/>
    </source>
</evidence>
<organism evidence="1 2">
    <name type="scientific">Lactuca saligna</name>
    <name type="common">Willowleaf lettuce</name>
    <dbReference type="NCBI Taxonomy" id="75948"/>
    <lineage>
        <taxon>Eukaryota</taxon>
        <taxon>Viridiplantae</taxon>
        <taxon>Streptophyta</taxon>
        <taxon>Embryophyta</taxon>
        <taxon>Tracheophyta</taxon>
        <taxon>Spermatophyta</taxon>
        <taxon>Magnoliopsida</taxon>
        <taxon>eudicotyledons</taxon>
        <taxon>Gunneridae</taxon>
        <taxon>Pentapetalae</taxon>
        <taxon>asterids</taxon>
        <taxon>campanulids</taxon>
        <taxon>Asterales</taxon>
        <taxon>Asteraceae</taxon>
        <taxon>Cichorioideae</taxon>
        <taxon>Cichorieae</taxon>
        <taxon>Lactucinae</taxon>
        <taxon>Lactuca</taxon>
    </lineage>
</organism>
<keyword evidence="2" id="KW-1185">Reference proteome</keyword>
<dbReference type="AlphaFoldDB" id="A0AA36A4I2"/>
<proteinExistence type="predicted"/>
<gene>
    <name evidence="1" type="ORF">LSALG_LOCUS42752</name>
</gene>
<sequence>MMSKHEGFCDFRRKKNGETLPTVELLTGAVSSSAQEVKWPEVGGKILLLVVALNIKGREERTAISVRVQEKKLKTRLFVLREGPALRFLSQSLFPCKSHCISRSSLRKLKGL</sequence>
<reference evidence="1" key="1">
    <citation type="submission" date="2023-04" db="EMBL/GenBank/DDBJ databases">
        <authorList>
            <person name="Vijverberg K."/>
            <person name="Xiong W."/>
            <person name="Schranz E."/>
        </authorList>
    </citation>
    <scope>NUCLEOTIDE SEQUENCE</scope>
</reference>